<proteinExistence type="inferred from homology"/>
<keyword evidence="3" id="KW-0808">Transferase</keyword>
<dbReference type="InterPro" id="IPR015424">
    <property type="entry name" value="PyrdxlP-dep_Trfase"/>
</dbReference>
<evidence type="ECO:0000313" key="11">
    <source>
        <dbReference type="Proteomes" id="UP000239494"/>
    </source>
</evidence>
<evidence type="ECO:0000256" key="7">
    <source>
        <dbReference type="ARBA" id="ARBA00023014"/>
    </source>
</evidence>
<evidence type="ECO:0000256" key="4">
    <source>
        <dbReference type="ARBA" id="ARBA00022723"/>
    </source>
</evidence>
<dbReference type="PANTHER" id="PTHR11601:SF34">
    <property type="entry name" value="CYSTEINE DESULFURASE"/>
    <property type="match status" value="1"/>
</dbReference>
<gene>
    <name evidence="10" type="ORF">CLV43_104654</name>
</gene>
<dbReference type="Proteomes" id="UP000239494">
    <property type="component" value="Unassembled WGS sequence"/>
</dbReference>
<dbReference type="OrthoDB" id="9808002at2"/>
<evidence type="ECO:0000256" key="1">
    <source>
        <dbReference type="ARBA" id="ARBA00001933"/>
    </source>
</evidence>
<dbReference type="Gene3D" id="3.90.1150.10">
    <property type="entry name" value="Aspartate Aminotransferase, domain 1"/>
    <property type="match status" value="1"/>
</dbReference>
<dbReference type="GO" id="GO:0046872">
    <property type="term" value="F:metal ion binding"/>
    <property type="evidence" value="ECO:0007669"/>
    <property type="project" value="UniProtKB-KW"/>
</dbReference>
<dbReference type="InterPro" id="IPR015422">
    <property type="entry name" value="PyrdxlP-dep_Trfase_small"/>
</dbReference>
<evidence type="ECO:0000259" key="9">
    <source>
        <dbReference type="Pfam" id="PF00266"/>
    </source>
</evidence>
<comment type="catalytic activity">
    <reaction evidence="8">
        <text>(sulfur carrier)-H + L-cysteine = (sulfur carrier)-SH + L-alanine</text>
        <dbReference type="Rhea" id="RHEA:43892"/>
        <dbReference type="Rhea" id="RHEA-COMP:14737"/>
        <dbReference type="Rhea" id="RHEA-COMP:14739"/>
        <dbReference type="ChEBI" id="CHEBI:29917"/>
        <dbReference type="ChEBI" id="CHEBI:35235"/>
        <dbReference type="ChEBI" id="CHEBI:57972"/>
        <dbReference type="ChEBI" id="CHEBI:64428"/>
        <dbReference type="EC" id="2.8.1.7"/>
    </reaction>
</comment>
<evidence type="ECO:0000256" key="2">
    <source>
        <dbReference type="ARBA" id="ARBA00006490"/>
    </source>
</evidence>
<keyword evidence="7" id="KW-0411">Iron-sulfur</keyword>
<dbReference type="GO" id="GO:0051536">
    <property type="term" value="F:iron-sulfur cluster binding"/>
    <property type="evidence" value="ECO:0007669"/>
    <property type="project" value="UniProtKB-KW"/>
</dbReference>
<sequence>MAYLDHAATTPMHPDAITAMTRALSTLGNASSLHTSGRRARRAVEEAREDIADALGARPSEVIFTGGGTESDNLAVKGVFWARRAADPRRRRVLASAVEHHAVLDAVQWLADQDGAEVTWLDTDRYGRVHPDVLREALRGDDVALVTAMWANNEVGTINPVAELAAVAAEHGVPFHTDAVQAVGAVPVDFKDSGASALTMTGHKVGGPYGVGVLLLGRDVACTPLLHGGGQERDVRSGTLDVPAIVGLAAAVRRAVEDQPANAVEVAALRDELIASVRRVVPDAIVNGDPGPQRLPGNAHLTFPGCEGDSLLMLLDAKGIECSTGSACTAGVAQPSHVLLAMDVEPALSRGSLRFSLGHTSTAHDVRDLAEAIGPVVERARNAGLAGMRRSKGKNVKAEV</sequence>
<dbReference type="RefSeq" id="WP_106188172.1">
    <property type="nucleotide sequence ID" value="NZ_PVTF01000004.1"/>
</dbReference>
<evidence type="ECO:0000256" key="5">
    <source>
        <dbReference type="ARBA" id="ARBA00022898"/>
    </source>
</evidence>
<evidence type="ECO:0000256" key="8">
    <source>
        <dbReference type="ARBA" id="ARBA00050776"/>
    </source>
</evidence>
<evidence type="ECO:0000313" key="10">
    <source>
        <dbReference type="EMBL" id="PRY42817.1"/>
    </source>
</evidence>
<dbReference type="EMBL" id="PVTF01000004">
    <property type="protein sequence ID" value="PRY42817.1"/>
    <property type="molecule type" value="Genomic_DNA"/>
</dbReference>
<evidence type="ECO:0000256" key="3">
    <source>
        <dbReference type="ARBA" id="ARBA00022679"/>
    </source>
</evidence>
<accession>A0A2T0TAY0</accession>
<dbReference type="Gene3D" id="3.40.640.10">
    <property type="entry name" value="Type I PLP-dependent aspartate aminotransferase-like (Major domain)"/>
    <property type="match status" value="1"/>
</dbReference>
<dbReference type="InterPro" id="IPR000192">
    <property type="entry name" value="Aminotrans_V_dom"/>
</dbReference>
<feature type="domain" description="Aminotransferase class V" evidence="9">
    <location>
        <begin position="3"/>
        <end position="368"/>
    </location>
</feature>
<dbReference type="InterPro" id="IPR016454">
    <property type="entry name" value="Cysteine_dSase"/>
</dbReference>
<dbReference type="Gene3D" id="1.10.260.50">
    <property type="match status" value="1"/>
</dbReference>
<reference evidence="10 11" key="1">
    <citation type="submission" date="2018-03" db="EMBL/GenBank/DDBJ databases">
        <title>Genomic Encyclopedia of Archaeal and Bacterial Type Strains, Phase II (KMG-II): from individual species to whole genera.</title>
        <authorList>
            <person name="Goeker M."/>
        </authorList>
    </citation>
    <scope>NUCLEOTIDE SEQUENCE [LARGE SCALE GENOMIC DNA]</scope>
    <source>
        <strain evidence="10 11">DSM 44720</strain>
    </source>
</reference>
<dbReference type="SUPFAM" id="SSF53383">
    <property type="entry name" value="PLP-dependent transferases"/>
    <property type="match status" value="1"/>
</dbReference>
<protein>
    <submittedName>
        <fullName evidence="10">Cysteine desulfurase</fullName>
    </submittedName>
</protein>
<organism evidence="10 11">
    <name type="scientific">Umezawaea tangerina</name>
    <dbReference type="NCBI Taxonomy" id="84725"/>
    <lineage>
        <taxon>Bacteria</taxon>
        <taxon>Bacillati</taxon>
        <taxon>Actinomycetota</taxon>
        <taxon>Actinomycetes</taxon>
        <taxon>Pseudonocardiales</taxon>
        <taxon>Pseudonocardiaceae</taxon>
        <taxon>Umezawaea</taxon>
    </lineage>
</organism>
<evidence type="ECO:0000256" key="6">
    <source>
        <dbReference type="ARBA" id="ARBA00023004"/>
    </source>
</evidence>
<comment type="similarity">
    <text evidence="2">Belongs to the class-V pyridoxal-phosphate-dependent aminotransferase family. NifS/IscS subfamily.</text>
</comment>
<dbReference type="InterPro" id="IPR015421">
    <property type="entry name" value="PyrdxlP-dep_Trfase_major"/>
</dbReference>
<comment type="cofactor">
    <cofactor evidence="1">
        <name>pyridoxal 5'-phosphate</name>
        <dbReference type="ChEBI" id="CHEBI:597326"/>
    </cofactor>
</comment>
<keyword evidence="6" id="KW-0408">Iron</keyword>
<dbReference type="Pfam" id="PF00266">
    <property type="entry name" value="Aminotran_5"/>
    <property type="match status" value="1"/>
</dbReference>
<dbReference type="GO" id="GO:0031071">
    <property type="term" value="F:cysteine desulfurase activity"/>
    <property type="evidence" value="ECO:0007669"/>
    <property type="project" value="UniProtKB-EC"/>
</dbReference>
<comment type="caution">
    <text evidence="10">The sequence shown here is derived from an EMBL/GenBank/DDBJ whole genome shotgun (WGS) entry which is preliminary data.</text>
</comment>
<dbReference type="AlphaFoldDB" id="A0A2T0TAY0"/>
<keyword evidence="11" id="KW-1185">Reference proteome</keyword>
<name>A0A2T0TAY0_9PSEU</name>
<keyword evidence="4" id="KW-0479">Metal-binding</keyword>
<dbReference type="FunFam" id="3.40.640.10:FF:000084">
    <property type="entry name" value="IscS-like cysteine desulfurase"/>
    <property type="match status" value="1"/>
</dbReference>
<dbReference type="PIRSF" id="PIRSF005572">
    <property type="entry name" value="NifS"/>
    <property type="match status" value="1"/>
</dbReference>
<dbReference type="PANTHER" id="PTHR11601">
    <property type="entry name" value="CYSTEINE DESULFURYLASE FAMILY MEMBER"/>
    <property type="match status" value="1"/>
</dbReference>
<keyword evidence="5" id="KW-0663">Pyridoxal phosphate</keyword>